<dbReference type="Pfam" id="PF03095">
    <property type="entry name" value="PTPA"/>
    <property type="match status" value="1"/>
</dbReference>
<dbReference type="SUPFAM" id="SSF140984">
    <property type="entry name" value="PTPA-like"/>
    <property type="match status" value="1"/>
</dbReference>
<evidence type="ECO:0000256" key="4">
    <source>
        <dbReference type="ARBA" id="ARBA00013194"/>
    </source>
</evidence>
<dbReference type="EMBL" id="BTSX01000006">
    <property type="protein sequence ID" value="GMT04435.1"/>
    <property type="molecule type" value="Genomic_DNA"/>
</dbReference>
<dbReference type="GO" id="GO:0007052">
    <property type="term" value="P:mitotic spindle organization"/>
    <property type="evidence" value="ECO:0007669"/>
    <property type="project" value="TreeGrafter"/>
</dbReference>
<proteinExistence type="inferred from homology"/>
<keyword evidence="5 10" id="KW-0963">Cytoplasm</keyword>
<gene>
    <name evidence="11" type="ORF">PENTCL1PPCAC_26609</name>
</gene>
<dbReference type="Proteomes" id="UP001432027">
    <property type="component" value="Unassembled WGS sequence"/>
</dbReference>
<dbReference type="InterPro" id="IPR004327">
    <property type="entry name" value="Phstyr_phstse_ac"/>
</dbReference>
<reference evidence="11" key="1">
    <citation type="submission" date="2023-10" db="EMBL/GenBank/DDBJ databases">
        <title>Genome assembly of Pristionchus species.</title>
        <authorList>
            <person name="Yoshida K."/>
            <person name="Sommer R.J."/>
        </authorList>
    </citation>
    <scope>NUCLEOTIDE SEQUENCE</scope>
    <source>
        <strain evidence="11">RS0144</strain>
    </source>
</reference>
<dbReference type="EC" id="5.2.1.8" evidence="4 10"/>
<evidence type="ECO:0000256" key="9">
    <source>
        <dbReference type="ARBA" id="ARBA00044820"/>
    </source>
</evidence>
<dbReference type="GO" id="GO:0005634">
    <property type="term" value="C:nucleus"/>
    <property type="evidence" value="ECO:0007669"/>
    <property type="project" value="TreeGrafter"/>
</dbReference>
<sequence>SLSDMSEASSSGDTGNNFVEPKREILNQFDLNKWIHSKAYADYMKLLHDLNDSVKSMKTTDDIQIPGPMMDIIYMLEPLRKWITEHPPEDMDNQRYGNKAFRRWHEQFENSVHNLIISILPDGKKEAVIELIPYLLDAFGNATRIDYGSGHEASFLIFILCLYKIGVLNPEDHKLVVLRFFNMYLRICRELQTTYKLEPAGSRGVHAIDDYQFLPFLFGSAQMIGNKRLPVESYTKKETCEENAHVSLFFDAVSFIHKSKIGPFYEHSNQLWNISAVPNWEKVNGGMFKMYEAEVLRKFPVVQHLVFGSLFDISKREDAPSDPLVRIVE</sequence>
<dbReference type="Gene3D" id="1.20.120.1150">
    <property type="match status" value="1"/>
</dbReference>
<feature type="non-terminal residue" evidence="11">
    <location>
        <position position="1"/>
    </location>
</feature>
<comment type="catalytic activity">
    <reaction evidence="1 10">
        <text>[protein]-peptidylproline (omega=180) = [protein]-peptidylproline (omega=0)</text>
        <dbReference type="Rhea" id="RHEA:16237"/>
        <dbReference type="Rhea" id="RHEA-COMP:10747"/>
        <dbReference type="Rhea" id="RHEA-COMP:10748"/>
        <dbReference type="ChEBI" id="CHEBI:83833"/>
        <dbReference type="ChEBI" id="CHEBI:83834"/>
        <dbReference type="EC" id="5.2.1.8"/>
    </reaction>
</comment>
<evidence type="ECO:0000256" key="7">
    <source>
        <dbReference type="ARBA" id="ARBA00023235"/>
    </source>
</evidence>
<dbReference type="AlphaFoldDB" id="A0AAV5UDP3"/>
<dbReference type="GO" id="GO:0000159">
    <property type="term" value="C:protein phosphatase type 2A complex"/>
    <property type="evidence" value="ECO:0007669"/>
    <property type="project" value="TreeGrafter"/>
</dbReference>
<evidence type="ECO:0000256" key="2">
    <source>
        <dbReference type="ARBA" id="ARBA00004496"/>
    </source>
</evidence>
<dbReference type="GO" id="GO:0003755">
    <property type="term" value="F:peptidyl-prolyl cis-trans isomerase activity"/>
    <property type="evidence" value="ECO:0007669"/>
    <property type="project" value="UniProtKB-KW"/>
</dbReference>
<dbReference type="PIRSF" id="PIRSF016325">
    <property type="entry name" value="Phstyr_phstse_ac"/>
    <property type="match status" value="1"/>
</dbReference>
<evidence type="ECO:0000256" key="3">
    <source>
        <dbReference type="ARBA" id="ARBA00011019"/>
    </source>
</evidence>
<evidence type="ECO:0000313" key="12">
    <source>
        <dbReference type="Proteomes" id="UP001432027"/>
    </source>
</evidence>
<organism evidence="11 12">
    <name type="scientific">Pristionchus entomophagus</name>
    <dbReference type="NCBI Taxonomy" id="358040"/>
    <lineage>
        <taxon>Eukaryota</taxon>
        <taxon>Metazoa</taxon>
        <taxon>Ecdysozoa</taxon>
        <taxon>Nematoda</taxon>
        <taxon>Chromadorea</taxon>
        <taxon>Rhabditida</taxon>
        <taxon>Rhabditina</taxon>
        <taxon>Diplogasteromorpha</taxon>
        <taxon>Diplogasteroidea</taxon>
        <taxon>Neodiplogasteridae</taxon>
        <taxon>Pristionchus</taxon>
    </lineage>
</organism>
<evidence type="ECO:0000256" key="5">
    <source>
        <dbReference type="ARBA" id="ARBA00022490"/>
    </source>
</evidence>
<dbReference type="FunFam" id="1.20.120.1150:FF:000002">
    <property type="entry name" value="Serine/threonine-protein phosphatase 2A activator"/>
    <property type="match status" value="1"/>
</dbReference>
<keyword evidence="12" id="KW-1185">Reference proteome</keyword>
<evidence type="ECO:0000256" key="8">
    <source>
        <dbReference type="ARBA" id="ARBA00044786"/>
    </source>
</evidence>
<evidence type="ECO:0000256" key="1">
    <source>
        <dbReference type="ARBA" id="ARBA00000971"/>
    </source>
</evidence>
<keyword evidence="6 10" id="KW-0697">Rotamase</keyword>
<dbReference type="CDD" id="cd04087">
    <property type="entry name" value="PTPA"/>
    <property type="match status" value="1"/>
</dbReference>
<evidence type="ECO:0000256" key="6">
    <source>
        <dbReference type="ARBA" id="ARBA00023110"/>
    </source>
</evidence>
<name>A0AAV5UDP3_9BILA</name>
<comment type="similarity">
    <text evidence="3 10">Belongs to the PTPA-type PPIase family.</text>
</comment>
<accession>A0AAV5UDP3</accession>
<dbReference type="GO" id="GO:0008160">
    <property type="term" value="F:protein tyrosine phosphatase activator activity"/>
    <property type="evidence" value="ECO:0007669"/>
    <property type="project" value="TreeGrafter"/>
</dbReference>
<evidence type="ECO:0000256" key="10">
    <source>
        <dbReference type="RuleBase" id="RU361210"/>
    </source>
</evidence>
<dbReference type="GO" id="GO:0005737">
    <property type="term" value="C:cytoplasm"/>
    <property type="evidence" value="ECO:0007669"/>
    <property type="project" value="UniProtKB-SubCell"/>
</dbReference>
<dbReference type="PANTHER" id="PTHR10012">
    <property type="entry name" value="SERINE/THREONINE-PROTEIN PHOSPHATASE 2A REGULATORY SUBUNIT B"/>
    <property type="match status" value="1"/>
</dbReference>
<evidence type="ECO:0000313" key="11">
    <source>
        <dbReference type="EMBL" id="GMT04435.1"/>
    </source>
</evidence>
<comment type="caution">
    <text evidence="11">The sequence shown here is derived from an EMBL/GenBank/DDBJ whole genome shotgun (WGS) entry which is preliminary data.</text>
</comment>
<protein>
    <recommendedName>
        <fullName evidence="8 10">Serine/threonine-protein phosphatase 2A activator</fullName>
        <ecNumber evidence="4 10">5.2.1.8</ecNumber>
    </recommendedName>
    <alternativeName>
        <fullName evidence="9 10">Phosphotyrosyl phosphatase activator</fullName>
    </alternativeName>
</protein>
<comment type="subcellular location">
    <subcellularLocation>
        <location evidence="2 10">Cytoplasm</location>
    </subcellularLocation>
</comment>
<keyword evidence="7 10" id="KW-0413">Isomerase</keyword>
<dbReference type="PANTHER" id="PTHR10012:SF0">
    <property type="entry name" value="SERINE_THREONINE-PROTEIN PHOSPHATASE 2A ACTIVATOR"/>
    <property type="match status" value="1"/>
</dbReference>
<dbReference type="InterPro" id="IPR037218">
    <property type="entry name" value="PTPA_sf"/>
</dbReference>
<comment type="function">
    <text evidence="10">PPIases accelerate the folding of proteins. It catalyzes the cis-trans isomerization of proline imidic peptide bonds in oligopeptides.</text>
</comment>
<dbReference type="InterPro" id="IPR043170">
    <property type="entry name" value="PTPA_C_lid"/>
</dbReference>